<feature type="domain" description="RING-type" evidence="3">
    <location>
        <begin position="253"/>
        <end position="308"/>
    </location>
</feature>
<dbReference type="SMART" id="SM00184">
    <property type="entry name" value="RING"/>
    <property type="match status" value="1"/>
</dbReference>
<dbReference type="InterPro" id="IPR001841">
    <property type="entry name" value="Znf_RING"/>
</dbReference>
<dbReference type="GeneID" id="19162373"/>
<dbReference type="Proteomes" id="UP000019484">
    <property type="component" value="Unassembled WGS sequence"/>
</dbReference>
<evidence type="ECO:0000313" key="4">
    <source>
        <dbReference type="EMBL" id="EXJ83888.1"/>
    </source>
</evidence>
<organism evidence="4 5">
    <name type="scientific">Capronia coronata CBS 617.96</name>
    <dbReference type="NCBI Taxonomy" id="1182541"/>
    <lineage>
        <taxon>Eukaryota</taxon>
        <taxon>Fungi</taxon>
        <taxon>Dikarya</taxon>
        <taxon>Ascomycota</taxon>
        <taxon>Pezizomycotina</taxon>
        <taxon>Eurotiomycetes</taxon>
        <taxon>Chaetothyriomycetidae</taxon>
        <taxon>Chaetothyriales</taxon>
        <taxon>Herpotrichiellaceae</taxon>
        <taxon>Capronia</taxon>
    </lineage>
</organism>
<feature type="compositionally biased region" description="Basic and acidic residues" evidence="2">
    <location>
        <begin position="81"/>
        <end position="101"/>
    </location>
</feature>
<gene>
    <name evidence="4" type="ORF">A1O1_07517</name>
</gene>
<feature type="region of interest" description="Disordered" evidence="2">
    <location>
        <begin position="1"/>
        <end position="137"/>
    </location>
</feature>
<dbReference type="GO" id="GO:0008270">
    <property type="term" value="F:zinc ion binding"/>
    <property type="evidence" value="ECO:0007669"/>
    <property type="project" value="UniProtKB-KW"/>
</dbReference>
<feature type="region of interest" description="Disordered" evidence="2">
    <location>
        <begin position="153"/>
        <end position="183"/>
    </location>
</feature>
<name>W9XUK5_9EURO</name>
<dbReference type="InterPro" id="IPR013083">
    <property type="entry name" value="Znf_RING/FYVE/PHD"/>
</dbReference>
<evidence type="ECO:0000259" key="3">
    <source>
        <dbReference type="PROSITE" id="PS50089"/>
    </source>
</evidence>
<comment type="caution">
    <text evidence="4">The sequence shown here is derived from an EMBL/GenBank/DDBJ whole genome shotgun (WGS) entry which is preliminary data.</text>
</comment>
<evidence type="ECO:0000256" key="1">
    <source>
        <dbReference type="PROSITE-ProRule" id="PRU00175"/>
    </source>
</evidence>
<dbReference type="STRING" id="1182541.W9XUK5"/>
<sequence length="320" mass="36791">MSRNTGLPGGQQPIEEGQEGNTNRLFHLPNAPLSISQPWSFDAVPNPQQSDRPESSRTMMWRDTHRPRSATPGPPSGNMHRQAESAGRHGYDRRREREDRPNSTTSLSNPEADRRRRRPMTNPFGTREEVESESYQSPVADLFGRAWNRYREAQEANRTPRNRAENERPTAGDVSILGTGPPRSDAIDLDRAMAFNRMGDINDERSLLMALEMSLIARQREQLHAHPRANPIDQQSTRPPPLGSEEMTISVACRICCEQRVDTLLEPCMHVAICHWCSELVREAARRRRTERVLRPDDEDRWRCPICRRDVIQSRRVYLT</sequence>
<dbReference type="RefSeq" id="XP_007726574.1">
    <property type="nucleotide sequence ID" value="XM_007728384.1"/>
</dbReference>
<evidence type="ECO:0000313" key="5">
    <source>
        <dbReference type="Proteomes" id="UP000019484"/>
    </source>
</evidence>
<keyword evidence="5" id="KW-1185">Reference proteome</keyword>
<keyword evidence="1" id="KW-0862">Zinc</keyword>
<dbReference type="InterPro" id="IPR051728">
    <property type="entry name" value="RING-FYVE_E3_ubiquitin-ligase"/>
</dbReference>
<dbReference type="PANTHER" id="PTHR14879:SF5">
    <property type="entry name" value="RING-TYPE DOMAIN-CONTAINING PROTEIN"/>
    <property type="match status" value="1"/>
</dbReference>
<evidence type="ECO:0000256" key="2">
    <source>
        <dbReference type="SAM" id="MobiDB-lite"/>
    </source>
</evidence>
<dbReference type="eggNOG" id="ENOG502SBGS">
    <property type="taxonomic scope" value="Eukaryota"/>
</dbReference>
<keyword evidence="1" id="KW-0863">Zinc-finger</keyword>
<dbReference type="PROSITE" id="PS50089">
    <property type="entry name" value="ZF_RING_2"/>
    <property type="match status" value="1"/>
</dbReference>
<dbReference type="EMBL" id="AMWN01000006">
    <property type="protein sequence ID" value="EXJ83888.1"/>
    <property type="molecule type" value="Genomic_DNA"/>
</dbReference>
<proteinExistence type="predicted"/>
<dbReference type="HOGENOM" id="CLU_048758_0_0_1"/>
<dbReference type="AlphaFoldDB" id="W9XUK5"/>
<keyword evidence="1" id="KW-0479">Metal-binding</keyword>
<dbReference type="OrthoDB" id="1711136at2759"/>
<reference evidence="4 5" key="1">
    <citation type="submission" date="2013-03" db="EMBL/GenBank/DDBJ databases">
        <title>The Genome Sequence of Capronia coronata CBS 617.96.</title>
        <authorList>
            <consortium name="The Broad Institute Genomics Platform"/>
            <person name="Cuomo C."/>
            <person name="de Hoog S."/>
            <person name="Gorbushina A."/>
            <person name="Walker B."/>
            <person name="Young S.K."/>
            <person name="Zeng Q."/>
            <person name="Gargeya S."/>
            <person name="Fitzgerald M."/>
            <person name="Haas B."/>
            <person name="Abouelleil A."/>
            <person name="Allen A.W."/>
            <person name="Alvarado L."/>
            <person name="Arachchi H.M."/>
            <person name="Berlin A.M."/>
            <person name="Chapman S.B."/>
            <person name="Gainer-Dewar J."/>
            <person name="Goldberg J."/>
            <person name="Griggs A."/>
            <person name="Gujja S."/>
            <person name="Hansen M."/>
            <person name="Howarth C."/>
            <person name="Imamovic A."/>
            <person name="Ireland A."/>
            <person name="Larimer J."/>
            <person name="McCowan C."/>
            <person name="Murphy C."/>
            <person name="Pearson M."/>
            <person name="Poon T.W."/>
            <person name="Priest M."/>
            <person name="Roberts A."/>
            <person name="Saif S."/>
            <person name="Shea T."/>
            <person name="Sisk P."/>
            <person name="Sykes S."/>
            <person name="Wortman J."/>
            <person name="Nusbaum C."/>
            <person name="Birren B."/>
        </authorList>
    </citation>
    <scope>NUCLEOTIDE SEQUENCE [LARGE SCALE GENOMIC DNA]</scope>
    <source>
        <strain evidence="4 5">CBS 617.96</strain>
    </source>
</reference>
<dbReference type="PANTHER" id="PTHR14879">
    <property type="entry name" value="CASPASE REGULATOR, RING FINGER DOMAIN-CONTAINING"/>
    <property type="match status" value="1"/>
</dbReference>
<feature type="compositionally biased region" description="Basic and acidic residues" evidence="2">
    <location>
        <begin position="51"/>
        <end position="66"/>
    </location>
</feature>
<dbReference type="Gene3D" id="3.30.40.10">
    <property type="entry name" value="Zinc/RING finger domain, C3HC4 (zinc finger)"/>
    <property type="match status" value="1"/>
</dbReference>
<accession>W9XUK5</accession>
<protein>
    <recommendedName>
        <fullName evidence="3">RING-type domain-containing protein</fullName>
    </recommendedName>
</protein>